<protein>
    <recommendedName>
        <fullName evidence="10">BTB domain-containing protein</fullName>
    </recommendedName>
</protein>
<dbReference type="PROSITE" id="PS50102">
    <property type="entry name" value="RRM"/>
    <property type="match status" value="1"/>
</dbReference>
<comment type="caution">
    <text evidence="8">The sequence shown here is derived from an EMBL/GenBank/DDBJ whole genome shotgun (WGS) entry which is preliminary data.</text>
</comment>
<feature type="compositionally biased region" description="Basic and acidic residues" evidence="5">
    <location>
        <begin position="355"/>
        <end position="364"/>
    </location>
</feature>
<dbReference type="InterPro" id="IPR000210">
    <property type="entry name" value="BTB/POZ_dom"/>
</dbReference>
<evidence type="ECO:0000256" key="5">
    <source>
        <dbReference type="SAM" id="MobiDB-lite"/>
    </source>
</evidence>
<feature type="compositionally biased region" description="Acidic residues" evidence="5">
    <location>
        <begin position="1057"/>
        <end position="1068"/>
    </location>
</feature>
<dbReference type="SMART" id="SM00225">
    <property type="entry name" value="BTB"/>
    <property type="match status" value="1"/>
</dbReference>
<evidence type="ECO:0000313" key="9">
    <source>
        <dbReference type="Proteomes" id="UP000708208"/>
    </source>
</evidence>
<feature type="compositionally biased region" description="Polar residues" evidence="5">
    <location>
        <begin position="1039"/>
        <end position="1055"/>
    </location>
</feature>
<keyword evidence="9" id="KW-1185">Reference proteome</keyword>
<dbReference type="Pfam" id="PF07707">
    <property type="entry name" value="BACK"/>
    <property type="match status" value="1"/>
</dbReference>
<dbReference type="Pfam" id="PF00651">
    <property type="entry name" value="BTB"/>
    <property type="match status" value="1"/>
</dbReference>
<dbReference type="EMBL" id="CAJVCH010571166">
    <property type="protein sequence ID" value="CAG7836809.1"/>
    <property type="molecule type" value="Genomic_DNA"/>
</dbReference>
<feature type="compositionally biased region" description="Polar residues" evidence="5">
    <location>
        <begin position="410"/>
        <end position="435"/>
    </location>
</feature>
<dbReference type="PANTHER" id="PTHR24412">
    <property type="entry name" value="KELCH PROTEIN"/>
    <property type="match status" value="1"/>
</dbReference>
<keyword evidence="3" id="KW-0009">Actin-binding</keyword>
<dbReference type="InterPro" id="IPR006652">
    <property type="entry name" value="Kelch_1"/>
</dbReference>
<feature type="compositionally biased region" description="Basic and acidic residues" evidence="5">
    <location>
        <begin position="854"/>
        <end position="867"/>
    </location>
</feature>
<feature type="domain" description="BTB" evidence="6">
    <location>
        <begin position="54"/>
        <end position="124"/>
    </location>
</feature>
<dbReference type="OrthoDB" id="21643at2759"/>
<keyword evidence="2" id="KW-0677">Repeat</keyword>
<feature type="compositionally biased region" description="Basic and acidic residues" evidence="5">
    <location>
        <begin position="1171"/>
        <end position="1182"/>
    </location>
</feature>
<dbReference type="GO" id="GO:0003723">
    <property type="term" value="F:RNA binding"/>
    <property type="evidence" value="ECO:0007669"/>
    <property type="project" value="UniProtKB-UniRule"/>
</dbReference>
<feature type="region of interest" description="Disordered" evidence="5">
    <location>
        <begin position="1036"/>
        <end position="1068"/>
    </location>
</feature>
<feature type="region of interest" description="Disordered" evidence="5">
    <location>
        <begin position="1151"/>
        <end position="1189"/>
    </location>
</feature>
<dbReference type="Pfam" id="PF00076">
    <property type="entry name" value="RRM_1"/>
    <property type="match status" value="1"/>
</dbReference>
<dbReference type="InterPro" id="IPR011705">
    <property type="entry name" value="BACK"/>
</dbReference>
<dbReference type="CDD" id="cd18186">
    <property type="entry name" value="BTB_POZ_ZBTB_KLHL-like"/>
    <property type="match status" value="1"/>
</dbReference>
<evidence type="ECO:0008006" key="10">
    <source>
        <dbReference type="Google" id="ProtNLM"/>
    </source>
</evidence>
<evidence type="ECO:0000259" key="7">
    <source>
        <dbReference type="PROSITE" id="PS50102"/>
    </source>
</evidence>
<evidence type="ECO:0000313" key="8">
    <source>
        <dbReference type="EMBL" id="CAG7836809.1"/>
    </source>
</evidence>
<proteinExistence type="predicted"/>
<dbReference type="InterPro" id="IPR000504">
    <property type="entry name" value="RRM_dom"/>
</dbReference>
<name>A0A8J2LQ91_9HEXA</name>
<dbReference type="PANTHER" id="PTHR24412:SF489">
    <property type="entry name" value="RING FINGER DOMAIN AND KELCH REPEAT-CONTAINING PROTEIN DDB_G0271372"/>
    <property type="match status" value="1"/>
</dbReference>
<dbReference type="SMART" id="SM00612">
    <property type="entry name" value="Kelch"/>
    <property type="match status" value="4"/>
</dbReference>
<evidence type="ECO:0000256" key="3">
    <source>
        <dbReference type="ARBA" id="ARBA00023203"/>
    </source>
</evidence>
<gene>
    <name evidence="8" type="ORF">AFUS01_LOCUS46007</name>
</gene>
<dbReference type="GO" id="GO:0003779">
    <property type="term" value="F:actin binding"/>
    <property type="evidence" value="ECO:0007669"/>
    <property type="project" value="UniProtKB-KW"/>
</dbReference>
<evidence type="ECO:0000256" key="2">
    <source>
        <dbReference type="ARBA" id="ARBA00022737"/>
    </source>
</evidence>
<dbReference type="SMART" id="SM00360">
    <property type="entry name" value="RRM"/>
    <property type="match status" value="1"/>
</dbReference>
<evidence type="ECO:0000259" key="6">
    <source>
        <dbReference type="PROSITE" id="PS50097"/>
    </source>
</evidence>
<dbReference type="Pfam" id="PF01344">
    <property type="entry name" value="Kelch_1"/>
    <property type="match status" value="3"/>
</dbReference>
<organism evidence="8 9">
    <name type="scientific">Allacma fusca</name>
    <dbReference type="NCBI Taxonomy" id="39272"/>
    <lineage>
        <taxon>Eukaryota</taxon>
        <taxon>Metazoa</taxon>
        <taxon>Ecdysozoa</taxon>
        <taxon>Arthropoda</taxon>
        <taxon>Hexapoda</taxon>
        <taxon>Collembola</taxon>
        <taxon>Symphypleona</taxon>
        <taxon>Sminthuridae</taxon>
        <taxon>Allacma</taxon>
    </lineage>
</organism>
<evidence type="ECO:0000256" key="4">
    <source>
        <dbReference type="PROSITE-ProRule" id="PRU00176"/>
    </source>
</evidence>
<sequence>MGFVKINKFNMASSRSAEKFPTESVEATTAGGGHIKQVFSDRRLAELRKRNALMDVTLVAGPLDKRVSIRANRAVLSLASQYFWELFVDEHEMKKCEHKVFGIDPDCLEVLLNYIYTGNFQLTEENVENMHQAANQLKIEGFLEKIQEYLTVNIDDSNWDRRLKFARIQHMDDLTDVVISHISSDYIRYLQTPQFLELPAEEVFTVLSAPVRLENPEEAIFSAILKWLKYKQSERIRSAAALLEEIDLSSLPEDFLQFHFDKEEVLRTIECLEILRKIFKKPFQPESRVDEDVFIFPEPATNVVHPKPKQLKTEIIDSPSKLSKPHEVSLSGRGKVRRRKSKNVPDDTVEQEDAPPEKKSKAENAEPATEPVKPVRALARKKTGGLRSHYEAIKTQNEIANKNCDVEAGSRTSKSSDPSTTKITPSDSTNSKADSTEVLANNTVFKVIYLRECEKEGARVMMTDLCQKYPQQLRPFLKCNKSTSLLWVSQIRRMYALGGVTTVLNENGSSNLVKYSSEAVLLKNSDKEKHWLKGPDMIQERTNFTPVIIGDYIYAVGGAEGICGNEAVNCAERLHIKSKKPRWEAIDYLNRARHNYGAGVIDDKIYACGGYGAEDAKETSSMGILSTVECYDPKEDKWTLVSSMMFERHGLSVAVLDSKLYAIGGGGINSHTNFNKDLDTMKSVEMYDPKENCWNKVASMNRPRKNGSAVVLNGKIYAIGGDVSRGDGLFKSSVEVYSPSLDKWQIITEELDKDGIFNSVACQKGVEMLLKRLFVGNLPETVTSSEVSSKFSSFGHIDGVDVRTKNGATFAFINLNFEDEINLRQCIDLLNNTTWKGNLIKVQPAKESFLDRLKREQEESKRSDGVRKLLPPLPGQSDSDRGRINTEIKPEITTIRQKPKKTVPAPQEDSDSDDEAPHPFPPFRAIAGAEPPKEEAYNKINLNSCDSLQEKLLTIAGVKQKATPVVNAKPGVPSNLLRGDSNEVLKPSWVMKPSPLNFRKKNSDEVRQKSLESRLSERMNQKGIVKMSLANVLPPVSEPFQNKHGSNQKSLSSALFQDDEGSDPEEDASAAFKIRPQFEGETGAKNLELSSKFASYDQRFTLDERFQEEEPEPEKELEEEKKSSFAILSDILGTTVAPKLRPKGYHSVIVQRYDPENDTGDQTVSRKKKSKPEMAHGGKEEVIAGSDTKVQSGEIKTQEKATYQVASNLKELFTSDSQSTGFRLLKSFPSGNTGNEADEDEIVEPSAKKSKNENSFWQSKNPFKYDSSDSEDEGEPLKTTDDVSFIQMYKDSFFFKKNDNRFAGLDNFFLHNEEKMEDVLYRFNNGERNELKLICKGKIKNTKRKSEKRMATLQRLKRRMKAKRGQKYEPEGSNAVPLGAKNKK</sequence>
<dbReference type="Proteomes" id="UP000708208">
    <property type="component" value="Unassembled WGS sequence"/>
</dbReference>
<dbReference type="SMART" id="SM00875">
    <property type="entry name" value="BACK"/>
    <property type="match status" value="1"/>
</dbReference>
<feature type="region of interest" description="Disordered" evidence="5">
    <location>
        <begin position="1357"/>
        <end position="1384"/>
    </location>
</feature>
<feature type="region of interest" description="Disordered" evidence="5">
    <location>
        <begin position="1224"/>
        <end position="1278"/>
    </location>
</feature>
<accession>A0A8J2LQ91</accession>
<feature type="domain" description="RRM" evidence="7">
    <location>
        <begin position="771"/>
        <end position="847"/>
    </location>
</feature>
<evidence type="ECO:0000256" key="1">
    <source>
        <dbReference type="ARBA" id="ARBA00022441"/>
    </source>
</evidence>
<keyword evidence="4" id="KW-0694">RNA-binding</keyword>
<feature type="region of interest" description="Disordered" evidence="5">
    <location>
        <begin position="316"/>
        <end position="383"/>
    </location>
</feature>
<feature type="region of interest" description="Disordered" evidence="5">
    <location>
        <begin position="403"/>
        <end position="435"/>
    </location>
</feature>
<feature type="compositionally biased region" description="Basic and acidic residues" evidence="5">
    <location>
        <begin position="878"/>
        <end position="890"/>
    </location>
</feature>
<reference evidence="8" key="1">
    <citation type="submission" date="2021-06" db="EMBL/GenBank/DDBJ databases">
        <authorList>
            <person name="Hodson N. C."/>
            <person name="Mongue J. A."/>
            <person name="Jaron S. K."/>
        </authorList>
    </citation>
    <scope>NUCLEOTIDE SEQUENCE</scope>
</reference>
<keyword evidence="1" id="KW-0880">Kelch repeat</keyword>
<feature type="region of interest" description="Disordered" evidence="5">
    <location>
        <begin position="854"/>
        <end position="929"/>
    </location>
</feature>
<dbReference type="PROSITE" id="PS50097">
    <property type="entry name" value="BTB"/>
    <property type="match status" value="1"/>
</dbReference>